<proteinExistence type="predicted"/>
<dbReference type="RefSeq" id="XP_021877580.1">
    <property type="nucleotide sequence ID" value="XM_022025423.1"/>
</dbReference>
<gene>
    <name evidence="1" type="ORF">BCR41DRAFT_360821</name>
</gene>
<name>A0A1Y2GDM7_9FUNG</name>
<dbReference type="EMBL" id="MCFF01000045">
    <property type="protein sequence ID" value="ORZ06537.1"/>
    <property type="molecule type" value="Genomic_DNA"/>
</dbReference>
<dbReference type="OrthoDB" id="2373574at2759"/>
<evidence type="ECO:0000313" key="2">
    <source>
        <dbReference type="Proteomes" id="UP000193648"/>
    </source>
</evidence>
<keyword evidence="2" id="KW-1185">Reference proteome</keyword>
<dbReference type="InParanoid" id="A0A1Y2GDM7"/>
<feature type="non-terminal residue" evidence="1">
    <location>
        <position position="1"/>
    </location>
</feature>
<organism evidence="1 2">
    <name type="scientific">Lobosporangium transversale</name>
    <dbReference type="NCBI Taxonomy" id="64571"/>
    <lineage>
        <taxon>Eukaryota</taxon>
        <taxon>Fungi</taxon>
        <taxon>Fungi incertae sedis</taxon>
        <taxon>Mucoromycota</taxon>
        <taxon>Mortierellomycotina</taxon>
        <taxon>Mortierellomycetes</taxon>
        <taxon>Mortierellales</taxon>
        <taxon>Mortierellaceae</taxon>
        <taxon>Lobosporangium</taxon>
    </lineage>
</organism>
<dbReference type="Proteomes" id="UP000193648">
    <property type="component" value="Unassembled WGS sequence"/>
</dbReference>
<dbReference type="GeneID" id="33567267"/>
<protein>
    <submittedName>
        <fullName evidence="1">Uncharacterized protein</fullName>
    </submittedName>
</protein>
<reference evidence="1 2" key="1">
    <citation type="submission" date="2016-07" db="EMBL/GenBank/DDBJ databases">
        <title>Pervasive Adenine N6-methylation of Active Genes in Fungi.</title>
        <authorList>
            <consortium name="DOE Joint Genome Institute"/>
            <person name="Mondo S.J."/>
            <person name="Dannebaum R.O."/>
            <person name="Kuo R.C."/>
            <person name="Labutti K."/>
            <person name="Haridas S."/>
            <person name="Kuo A."/>
            <person name="Salamov A."/>
            <person name="Ahrendt S.R."/>
            <person name="Lipzen A."/>
            <person name="Sullivan W."/>
            <person name="Andreopoulos W.B."/>
            <person name="Clum A."/>
            <person name="Lindquist E."/>
            <person name="Daum C."/>
            <person name="Ramamoorthy G.K."/>
            <person name="Gryganskyi A."/>
            <person name="Culley D."/>
            <person name="Magnuson J.K."/>
            <person name="James T.Y."/>
            <person name="O'Malley M.A."/>
            <person name="Stajich J.E."/>
            <person name="Spatafora J.W."/>
            <person name="Visel A."/>
            <person name="Grigoriev I.V."/>
        </authorList>
    </citation>
    <scope>NUCLEOTIDE SEQUENCE [LARGE SCALE GENOMIC DNA]</scope>
    <source>
        <strain evidence="1 2">NRRL 3116</strain>
    </source>
</reference>
<comment type="caution">
    <text evidence="1">The sequence shown here is derived from an EMBL/GenBank/DDBJ whole genome shotgun (WGS) entry which is preliminary data.</text>
</comment>
<evidence type="ECO:0000313" key="1">
    <source>
        <dbReference type="EMBL" id="ORZ06537.1"/>
    </source>
</evidence>
<sequence length="220" mass="25297">ECALDTNGFPFNLRVGQYPGVKHDVGDIYYTIFINALIKKHLSMNGFLQRFIVQMVQVGCRVVRLPDQPKDPKVSESLKQRAAALLQAKYAGLPKAKEFGIMDAYDIEDPFILTPEWVKTYSDPKEMKVFQNLRVLKDDPELKMAMQNDSTSTALKSSLDEQWESLSWNMRNIFIQLPIPYSSHSNWNFRNQQNFANSILNEVLVVHIVGINKEITSYHI</sequence>
<dbReference type="AlphaFoldDB" id="A0A1Y2GDM7"/>
<accession>A0A1Y2GDM7</accession>